<protein>
    <submittedName>
        <fullName evidence="2">Uncharacterized protein</fullName>
    </submittedName>
</protein>
<reference evidence="2 3" key="1">
    <citation type="submission" date="2019-10" db="EMBL/GenBank/DDBJ databases">
        <authorList>
            <person name="Palmer J.M."/>
        </authorList>
    </citation>
    <scope>NUCLEOTIDE SEQUENCE [LARGE SCALE GENOMIC DNA]</scope>
    <source>
        <strain evidence="2 3">TWF506</strain>
    </source>
</reference>
<accession>A0AAN8NFN3</accession>
<dbReference type="EMBL" id="JAVHJM010000001">
    <property type="protein sequence ID" value="KAK6520133.1"/>
    <property type="molecule type" value="Genomic_DNA"/>
</dbReference>
<feature type="chain" id="PRO_5043004204" evidence="1">
    <location>
        <begin position="22"/>
        <end position="210"/>
    </location>
</feature>
<name>A0AAN8NFN3_9PEZI</name>
<feature type="signal peptide" evidence="1">
    <location>
        <begin position="1"/>
        <end position="21"/>
    </location>
</feature>
<proteinExistence type="predicted"/>
<sequence length="210" mass="22626">MVRSTILSLSLLSCFAGLGYSQVDSARNVIADFENASEYDAPVGVNSELLFTDFTVVQNVLKTSGGIAASALLPVTADINPPALEIIYPGSKLDGFKPQELKFGCQVHFPGEDAAPMICKIAFTPYVTVSNPDGTQSLQALEKQEEESYPGLETSPDGMKKVTFNVSNSITRLVITVSENEEFLANLLVGVPGAYYTIVIDDVKYTITEK</sequence>
<comment type="caution">
    <text evidence="2">The sequence shown here is derived from an EMBL/GenBank/DDBJ whole genome shotgun (WGS) entry which is preliminary data.</text>
</comment>
<dbReference type="Proteomes" id="UP001307849">
    <property type="component" value="Unassembled WGS sequence"/>
</dbReference>
<dbReference type="AlphaFoldDB" id="A0AAN8NFN3"/>
<organism evidence="2 3">
    <name type="scientific">Arthrobotrys conoides</name>
    <dbReference type="NCBI Taxonomy" id="74498"/>
    <lineage>
        <taxon>Eukaryota</taxon>
        <taxon>Fungi</taxon>
        <taxon>Dikarya</taxon>
        <taxon>Ascomycota</taxon>
        <taxon>Pezizomycotina</taxon>
        <taxon>Orbiliomycetes</taxon>
        <taxon>Orbiliales</taxon>
        <taxon>Orbiliaceae</taxon>
        <taxon>Arthrobotrys</taxon>
    </lineage>
</organism>
<keyword evidence="3" id="KW-1185">Reference proteome</keyword>
<evidence type="ECO:0000256" key="1">
    <source>
        <dbReference type="SAM" id="SignalP"/>
    </source>
</evidence>
<evidence type="ECO:0000313" key="2">
    <source>
        <dbReference type="EMBL" id="KAK6520133.1"/>
    </source>
</evidence>
<evidence type="ECO:0000313" key="3">
    <source>
        <dbReference type="Proteomes" id="UP001307849"/>
    </source>
</evidence>
<keyword evidence="1" id="KW-0732">Signal</keyword>
<gene>
    <name evidence="2" type="ORF">TWF506_000418</name>
</gene>